<feature type="compositionally biased region" description="Polar residues" evidence="10">
    <location>
        <begin position="234"/>
        <end position="263"/>
    </location>
</feature>
<feature type="region of interest" description="Disordered" evidence="10">
    <location>
        <begin position="234"/>
        <end position="281"/>
    </location>
</feature>
<evidence type="ECO:0000256" key="10">
    <source>
        <dbReference type="SAM" id="MobiDB-lite"/>
    </source>
</evidence>
<evidence type="ECO:0000256" key="4">
    <source>
        <dbReference type="ARBA" id="ARBA00022771"/>
    </source>
</evidence>
<keyword evidence="3" id="KW-0479">Metal-binding</keyword>
<evidence type="ECO:0000256" key="6">
    <source>
        <dbReference type="ARBA" id="ARBA00023015"/>
    </source>
</evidence>
<comment type="similarity">
    <text evidence="2">Belongs to the RRN7/TAF1B family.</text>
</comment>
<dbReference type="GO" id="GO:0070860">
    <property type="term" value="C:RNA polymerase I core factor complex"/>
    <property type="evidence" value="ECO:0007669"/>
    <property type="project" value="InterPro"/>
</dbReference>
<keyword evidence="6" id="KW-0805">Transcription regulation</keyword>
<dbReference type="GO" id="GO:0008270">
    <property type="term" value="F:zinc ion binding"/>
    <property type="evidence" value="ECO:0007669"/>
    <property type="project" value="UniProtKB-KW"/>
</dbReference>
<protein>
    <submittedName>
        <fullName evidence="11">Uncharacterized protein</fullName>
    </submittedName>
</protein>
<dbReference type="GO" id="GO:0042790">
    <property type="term" value="P:nucleolar large rRNA transcription by RNA polymerase I"/>
    <property type="evidence" value="ECO:0007669"/>
    <property type="project" value="TreeGrafter"/>
</dbReference>
<evidence type="ECO:0000256" key="7">
    <source>
        <dbReference type="ARBA" id="ARBA00023125"/>
    </source>
</evidence>
<feature type="compositionally biased region" description="Low complexity" evidence="10">
    <location>
        <begin position="180"/>
        <end position="196"/>
    </location>
</feature>
<evidence type="ECO:0000256" key="2">
    <source>
        <dbReference type="ARBA" id="ARBA00006899"/>
    </source>
</evidence>
<keyword evidence="7" id="KW-0238">DNA-binding</keyword>
<comment type="subcellular location">
    <subcellularLocation>
        <location evidence="1">Nucleus</location>
        <location evidence="1">Nucleolus</location>
    </subcellularLocation>
</comment>
<name>A0A196SKL0_BLAHN</name>
<evidence type="ECO:0000313" key="12">
    <source>
        <dbReference type="Proteomes" id="UP000078348"/>
    </source>
</evidence>
<dbReference type="AlphaFoldDB" id="A0A196SKL0"/>
<keyword evidence="5" id="KW-0862">Zinc</keyword>
<evidence type="ECO:0000256" key="5">
    <source>
        <dbReference type="ARBA" id="ARBA00022833"/>
    </source>
</evidence>
<keyword evidence="12" id="KW-1185">Reference proteome</keyword>
<evidence type="ECO:0000256" key="9">
    <source>
        <dbReference type="ARBA" id="ARBA00023242"/>
    </source>
</evidence>
<feature type="region of interest" description="Disordered" evidence="10">
    <location>
        <begin position="166"/>
        <end position="196"/>
    </location>
</feature>
<dbReference type="GO" id="GO:0001164">
    <property type="term" value="F:RNA polymerase I core promoter sequence-specific DNA binding"/>
    <property type="evidence" value="ECO:0007669"/>
    <property type="project" value="InterPro"/>
</dbReference>
<reference evidence="11 12" key="1">
    <citation type="submission" date="2016-05" db="EMBL/GenBank/DDBJ databases">
        <title>Nuclear genome of Blastocystis sp. subtype 1 NandII.</title>
        <authorList>
            <person name="Gentekaki E."/>
            <person name="Curtis B."/>
            <person name="Stairs C."/>
            <person name="Eme L."/>
            <person name="Herman E."/>
            <person name="Klimes V."/>
            <person name="Arias M.C."/>
            <person name="Elias M."/>
            <person name="Hilliou F."/>
            <person name="Klute M."/>
            <person name="Malik S.-B."/>
            <person name="Pightling A."/>
            <person name="Rachubinski R."/>
            <person name="Salas D."/>
            <person name="Schlacht A."/>
            <person name="Suga H."/>
            <person name="Archibald J."/>
            <person name="Ball S.G."/>
            <person name="Clark G."/>
            <person name="Dacks J."/>
            <person name="Van Der Giezen M."/>
            <person name="Tsaousis A."/>
            <person name="Roger A."/>
        </authorList>
    </citation>
    <scope>NUCLEOTIDE SEQUENCE [LARGE SCALE GENOMIC DNA]</scope>
    <source>
        <strain evidence="12">ATCC 50177 / NandII</strain>
    </source>
</reference>
<evidence type="ECO:0000256" key="8">
    <source>
        <dbReference type="ARBA" id="ARBA00023163"/>
    </source>
</evidence>
<dbReference type="InterPro" id="IPR033599">
    <property type="entry name" value="TAF1B/Rrn7"/>
</dbReference>
<organism evidence="11 12">
    <name type="scientific">Blastocystis sp. subtype 1 (strain ATCC 50177 / NandII)</name>
    <dbReference type="NCBI Taxonomy" id="478820"/>
    <lineage>
        <taxon>Eukaryota</taxon>
        <taxon>Sar</taxon>
        <taxon>Stramenopiles</taxon>
        <taxon>Bigyra</taxon>
        <taxon>Opalozoa</taxon>
        <taxon>Opalinata</taxon>
        <taxon>Blastocystidae</taxon>
        <taxon>Blastocystis</taxon>
    </lineage>
</organism>
<evidence type="ECO:0000313" key="11">
    <source>
        <dbReference type="EMBL" id="OAO17583.1"/>
    </source>
</evidence>
<keyword evidence="8" id="KW-0804">Transcription</keyword>
<keyword evidence="4" id="KW-0863">Zinc-finger</keyword>
<accession>A0A196SKL0</accession>
<evidence type="ECO:0000256" key="1">
    <source>
        <dbReference type="ARBA" id="ARBA00004604"/>
    </source>
</evidence>
<dbReference type="PANTHER" id="PTHR31576:SF2">
    <property type="entry name" value="TATA BOX-BINDING PROTEIN-ASSOCIATED FACTOR RNA POLYMERASE I SUBUNIT B"/>
    <property type="match status" value="1"/>
</dbReference>
<keyword evidence="9" id="KW-0539">Nucleus</keyword>
<gene>
    <name evidence="11" type="ORF">AV274_0722</name>
</gene>
<proteinExistence type="inferred from homology"/>
<sequence length="641" mass="71696">MGIDDNRLVCAVCHGLSFRETESGEMVCTQCGTISEQSHKAMVEEDLNAIHRNQYGVSTKRRDYIKKGRKKKKSKQQVLSLQHVLSIVQKILMHQVESVTPFVECPEEYNSLCKRIWLRLIVTSKPYLSTFTHIYPYTMTRIKPATPIAKEQKVDLLFPDTDVKLLSPNNRSDAPTPDIRTPSAPSSPALLPRTASPKLSLPPLDIPLSLPDSSAFTFSGMELPLSLRSLMSSQLTKSPARSASHSPKRSATSPRYSATNSPKRSAAGTPERGKKRRRGSLTSGTFNVKSIHWDDDELVVYGQEKVFSLSGYQLQMISLLGILYAACRLLRMRFVARDFELAAVDGVIPYVHCLAFLSHEDLLYVKPIKHWFSKIVLPSASRIEAEAWSICAEIGVSFSSLPVVPILHHVGFALHCPDCVNTLAERLLDSEASRPLRPRANEEATLLSLEDLTEEEWNQRRTSYENASLRRLCEQSVVYVTALLVTCAMILKQEEYVSTLTDFEGSPGDGFGLEGKVHIPRTTNHMSELNASQLASVIRKMERMVSLDPKVTATQIAMPSPSLKLPRDGAKPSYGVYHGLRSYQLHNLSFSQQRLVLFAAKTMGVEVPILTAHMRSVEYILTSREKHEMEKKKKSILASCI</sequence>
<evidence type="ECO:0000256" key="3">
    <source>
        <dbReference type="ARBA" id="ARBA00022723"/>
    </source>
</evidence>
<comment type="caution">
    <text evidence="11">The sequence shown here is derived from an EMBL/GenBank/DDBJ whole genome shotgun (WGS) entry which is preliminary data.</text>
</comment>
<dbReference type="PANTHER" id="PTHR31576">
    <property type="entry name" value="TATA BOX-BINDING PROTEIN-ASSOCIATED FACTOR RNA POLYMERASE I SUBUNIT B"/>
    <property type="match status" value="1"/>
</dbReference>
<dbReference type="EMBL" id="LXWW01000025">
    <property type="protein sequence ID" value="OAO17583.1"/>
    <property type="molecule type" value="Genomic_DNA"/>
</dbReference>
<dbReference type="Proteomes" id="UP000078348">
    <property type="component" value="Unassembled WGS sequence"/>
</dbReference>